<dbReference type="WBParaSite" id="nRc.2.0.1.t24803-RA">
    <property type="protein sequence ID" value="nRc.2.0.1.t24803-RA"/>
    <property type="gene ID" value="nRc.2.0.1.g24803"/>
</dbReference>
<name>A0A915JGK2_ROMCU</name>
<keyword evidence="1" id="KW-1185">Reference proteome</keyword>
<dbReference type="Proteomes" id="UP000887565">
    <property type="component" value="Unplaced"/>
</dbReference>
<sequence length="84" mass="9528">MMPKYVLPIMAINMFTNMSGIMNMKMIDTLLSNHVYWAQVEKGADGSLLNIGSFLEQESYQIVIVLDNGQIRRNFTENRSGAIL</sequence>
<reference evidence="2" key="1">
    <citation type="submission" date="2022-11" db="UniProtKB">
        <authorList>
            <consortium name="WormBaseParasite"/>
        </authorList>
    </citation>
    <scope>IDENTIFICATION</scope>
</reference>
<protein>
    <submittedName>
        <fullName evidence="2">Uncharacterized protein</fullName>
    </submittedName>
</protein>
<proteinExistence type="predicted"/>
<organism evidence="1 2">
    <name type="scientific">Romanomermis culicivorax</name>
    <name type="common">Nematode worm</name>
    <dbReference type="NCBI Taxonomy" id="13658"/>
    <lineage>
        <taxon>Eukaryota</taxon>
        <taxon>Metazoa</taxon>
        <taxon>Ecdysozoa</taxon>
        <taxon>Nematoda</taxon>
        <taxon>Enoplea</taxon>
        <taxon>Dorylaimia</taxon>
        <taxon>Mermithida</taxon>
        <taxon>Mermithoidea</taxon>
        <taxon>Mermithidae</taxon>
        <taxon>Romanomermis</taxon>
    </lineage>
</organism>
<accession>A0A915JGK2</accession>
<dbReference type="AlphaFoldDB" id="A0A915JGK2"/>
<evidence type="ECO:0000313" key="1">
    <source>
        <dbReference type="Proteomes" id="UP000887565"/>
    </source>
</evidence>
<evidence type="ECO:0000313" key="2">
    <source>
        <dbReference type="WBParaSite" id="nRc.2.0.1.t24803-RA"/>
    </source>
</evidence>